<gene>
    <name evidence="2" type="ORF">SFC79_02045</name>
</gene>
<keyword evidence="1" id="KW-0732">Signal</keyword>
<evidence type="ECO:0000256" key="1">
    <source>
        <dbReference type="SAM" id="SignalP"/>
    </source>
</evidence>
<organism evidence="2 3">
    <name type="scientific">Nocardioides renjunii</name>
    <dbReference type="NCBI Taxonomy" id="3095075"/>
    <lineage>
        <taxon>Bacteria</taxon>
        <taxon>Bacillati</taxon>
        <taxon>Actinomycetota</taxon>
        <taxon>Actinomycetes</taxon>
        <taxon>Propionibacteriales</taxon>
        <taxon>Nocardioidaceae</taxon>
        <taxon>Nocardioides</taxon>
    </lineage>
</organism>
<feature type="chain" id="PRO_5046905475" evidence="1">
    <location>
        <begin position="29"/>
        <end position="223"/>
    </location>
</feature>
<dbReference type="Proteomes" id="UP001291999">
    <property type="component" value="Unassembled WGS sequence"/>
</dbReference>
<accession>A0ABU5K6N1</accession>
<dbReference type="EMBL" id="JAXQPW010000001">
    <property type="protein sequence ID" value="MDZ5660532.1"/>
    <property type="molecule type" value="Genomic_DNA"/>
</dbReference>
<evidence type="ECO:0000313" key="2">
    <source>
        <dbReference type="EMBL" id="MDZ5660532.1"/>
    </source>
</evidence>
<name>A0ABU5K6N1_9ACTN</name>
<reference evidence="2 3" key="1">
    <citation type="submission" date="2023-11" db="EMBL/GenBank/DDBJ databases">
        <title>Novel species in genus Nocardioides.</title>
        <authorList>
            <person name="Zhou H."/>
        </authorList>
    </citation>
    <scope>NUCLEOTIDE SEQUENCE [LARGE SCALE GENOMIC DNA]</scope>
    <source>
        <strain evidence="2 3">S-58</strain>
    </source>
</reference>
<feature type="signal peptide" evidence="1">
    <location>
        <begin position="1"/>
        <end position="28"/>
    </location>
</feature>
<dbReference type="RefSeq" id="WP_322423027.1">
    <property type="nucleotide sequence ID" value="NZ_JAXQPW010000001.1"/>
</dbReference>
<comment type="caution">
    <text evidence="2">The sequence shown here is derived from an EMBL/GenBank/DDBJ whole genome shotgun (WGS) entry which is preliminary data.</text>
</comment>
<protein>
    <submittedName>
        <fullName evidence="2">Uncharacterized protein</fullName>
    </submittedName>
</protein>
<keyword evidence="3" id="KW-1185">Reference proteome</keyword>
<evidence type="ECO:0000313" key="3">
    <source>
        <dbReference type="Proteomes" id="UP001291999"/>
    </source>
</evidence>
<sequence>MRTVRLLAGVVAASAMATSVVVAAPAHAKDTWTTTTVAEPSETTVEFGDTIDITVDVDSQTGLPPTGGTSTLLALRAGATEWAQVATTTSPGASFLDVRPRMNTTYKVVYAGHVEADRTKGDTYTSSESATFGVDVSRRITHPSAGFVLKGKVTPDYRKKKIVIEVSKKQDEGYKKFMTIRTDRAGAYKVTLPRRSGTWYYTVIVKGDARYLGTGFAWRTWVS</sequence>
<proteinExistence type="predicted"/>